<reference evidence="2" key="1">
    <citation type="submission" date="2021-02" db="EMBL/GenBank/DDBJ databases">
        <authorList>
            <person name="Nowell W R."/>
        </authorList>
    </citation>
    <scope>NUCLEOTIDE SEQUENCE</scope>
    <source>
        <strain evidence="2">Ploen Becks lab</strain>
    </source>
</reference>
<evidence type="ECO:0000313" key="2">
    <source>
        <dbReference type="EMBL" id="CAF1012605.1"/>
    </source>
</evidence>
<feature type="region of interest" description="Disordered" evidence="1">
    <location>
        <begin position="23"/>
        <end position="68"/>
    </location>
</feature>
<name>A0A814HSB4_9BILA</name>
<gene>
    <name evidence="2" type="ORF">OXX778_LOCUS16969</name>
</gene>
<dbReference type="Proteomes" id="UP000663879">
    <property type="component" value="Unassembled WGS sequence"/>
</dbReference>
<protein>
    <submittedName>
        <fullName evidence="2">Uncharacterized protein</fullName>
    </submittedName>
</protein>
<proteinExistence type="predicted"/>
<dbReference type="EMBL" id="CAJNOC010004186">
    <property type="protein sequence ID" value="CAF1012605.1"/>
    <property type="molecule type" value="Genomic_DNA"/>
</dbReference>
<feature type="compositionally biased region" description="Basic and acidic residues" evidence="1">
    <location>
        <begin position="23"/>
        <end position="35"/>
    </location>
</feature>
<feature type="compositionally biased region" description="Acidic residues" evidence="1">
    <location>
        <begin position="59"/>
        <end position="68"/>
    </location>
</feature>
<sequence>MRSTPKYSGKIFPTLKNREYMLSKNEDDFSNKTDTTEEPFTCSKGTSTFKTDSSSSSSSDDEGEYMSV</sequence>
<accession>A0A814HSB4</accession>
<organism evidence="2 3">
    <name type="scientific">Brachionus calyciflorus</name>
    <dbReference type="NCBI Taxonomy" id="104777"/>
    <lineage>
        <taxon>Eukaryota</taxon>
        <taxon>Metazoa</taxon>
        <taxon>Spiralia</taxon>
        <taxon>Gnathifera</taxon>
        <taxon>Rotifera</taxon>
        <taxon>Eurotatoria</taxon>
        <taxon>Monogononta</taxon>
        <taxon>Pseudotrocha</taxon>
        <taxon>Ploima</taxon>
        <taxon>Brachionidae</taxon>
        <taxon>Brachionus</taxon>
    </lineage>
</organism>
<dbReference type="AlphaFoldDB" id="A0A814HSB4"/>
<comment type="caution">
    <text evidence="2">The sequence shown here is derived from an EMBL/GenBank/DDBJ whole genome shotgun (WGS) entry which is preliminary data.</text>
</comment>
<keyword evidence="3" id="KW-1185">Reference proteome</keyword>
<evidence type="ECO:0000313" key="3">
    <source>
        <dbReference type="Proteomes" id="UP000663879"/>
    </source>
</evidence>
<evidence type="ECO:0000256" key="1">
    <source>
        <dbReference type="SAM" id="MobiDB-lite"/>
    </source>
</evidence>